<dbReference type="InterPro" id="IPR021110">
    <property type="entry name" value="DNA_rep_checkpnt_protein"/>
</dbReference>
<dbReference type="Gene3D" id="1.10.10.1460">
    <property type="match status" value="1"/>
</dbReference>
<keyword evidence="4" id="KW-0539">Nucleus</keyword>
<evidence type="ECO:0000256" key="5">
    <source>
        <dbReference type="SAM" id="MobiDB-lite"/>
    </source>
</evidence>
<evidence type="ECO:0000256" key="1">
    <source>
        <dbReference type="ARBA" id="ARBA00004123"/>
    </source>
</evidence>
<dbReference type="CDD" id="cd22289">
    <property type="entry name" value="RecQL4_SLD2_NTD"/>
    <property type="match status" value="1"/>
</dbReference>
<dbReference type="EMBL" id="ML975164">
    <property type="protein sequence ID" value="KAF1810842.1"/>
    <property type="molecule type" value="Genomic_DNA"/>
</dbReference>
<feature type="compositionally biased region" description="Low complexity" evidence="5">
    <location>
        <begin position="60"/>
        <end position="73"/>
    </location>
</feature>
<dbReference type="InterPro" id="IPR000717">
    <property type="entry name" value="PCI_dom"/>
</dbReference>
<sequence>MESSSASEEYVSQLRLELKAWERDFSARNAGRKAGRDDIKQDEIIAGKYKEYNRLRSANSSKPPQSPSQSRQPSKPKDTPKQLLGTPRVSRKLFQKQNAPPLPPSSPSPQGPKPILSPSKDPAAEAATTPSHPRVFFTSVGPTPQKNGRVLGLFDLLSSGEPTPPSHRRRGADLFSPTRAALTEASGRMNVLVTPSATRYTDAGNAKPAHDGTPVKAGAENGAEEDPEEIMTGRKRKWARTPGSGNGGRFWMDLFVTPGKRRKLFDAEMGAVGETPRKEMGGETPRFLRRDQGQFEGLDAVTEEDDGAEVKSPEVVVRPWKRGLRRTVSSVVERLRRVEQERKVDEEERARREDSILREVEAGWEEEEEKSRRTQEGVEQPTTAVGKQTEAPHEALDEAPDEVPDEVPDEGPDEGPEEASDEEPQPEEDYVDMVPETQDIFATKSGEEDRFDEDLEAAEDPRPEDTSQGFVRKKKGQKRQTKRVISKSNHLDSPICSMSLTISHDSDDLEDGAGSENGSAYGDEEIGSDAEHAKDTSKPKLKSKKRTVNPLAHTNFRKLKIKNQNSKAKGRGRSPPALPTPTPIPSLIPVVTTSNTSPSTDSTPQKTTTPPSEPSTPLTMADTELQNIIRQLHQQHTSLNPTTAAQLLSTAKRALLTLNALLPSPSSSPQHLQAAREVLELGALISIRLQDADSFTRYFAQLQPFYAVPEARLPREGSQRSKITGLYLLLLLSQHDYAGFHTLLEGLEVEQEKEGEKGLENDPFVQYPIRLERALMEGSYDRVWGATKGENVPSEEFALFSGVLINTIRSEIASCSEKAYPSMPVSNAKNLFFLDSEGSVVQFAQERGWVVKDGRIFFPHPDQEGGSEKDILATSDKVIENTLGYARVLETIV</sequence>
<dbReference type="InterPro" id="IPR033464">
    <property type="entry name" value="CSN8_PSD8_EIF3K"/>
</dbReference>
<dbReference type="AlphaFoldDB" id="A0A6G1FYP7"/>
<proteinExistence type="inferred from homology"/>
<reference evidence="7 9" key="1">
    <citation type="submission" date="2020-01" db="EMBL/GenBank/DDBJ databases">
        <authorList>
            <consortium name="DOE Joint Genome Institute"/>
            <person name="Haridas S."/>
            <person name="Albert R."/>
            <person name="Binder M."/>
            <person name="Bloem J."/>
            <person name="Labutti K."/>
            <person name="Salamov A."/>
            <person name="Andreopoulos B."/>
            <person name="Baker S.E."/>
            <person name="Barry K."/>
            <person name="Bills G."/>
            <person name="Bluhm B.H."/>
            <person name="Cannon C."/>
            <person name="Castanera R."/>
            <person name="Culley D.E."/>
            <person name="Daum C."/>
            <person name="Ezra D."/>
            <person name="Gonzalez J.B."/>
            <person name="Henrissat B."/>
            <person name="Kuo A."/>
            <person name="Liang C."/>
            <person name="Lipzen A."/>
            <person name="Lutzoni F."/>
            <person name="Magnuson J."/>
            <person name="Mondo S."/>
            <person name="Nolan M."/>
            <person name="Ohm R."/>
            <person name="Pangilinan J."/>
            <person name="Park H.-J."/>
            <person name="Ramirez L."/>
            <person name="Alfaro M."/>
            <person name="Sun H."/>
            <person name="Tritt A."/>
            <person name="Yoshinaga Y."/>
            <person name="Zwiers L.-H."/>
            <person name="Turgeon B.G."/>
            <person name="Goodwin S.B."/>
            <person name="Spatafora J.W."/>
            <person name="Crous P.W."/>
            <person name="Grigoriev I.V."/>
        </authorList>
    </citation>
    <scope>NUCLEOTIDE SEQUENCE</scope>
    <source>
        <strain evidence="7 9">CBS 781.70</strain>
    </source>
</reference>
<dbReference type="PROSITE" id="PS50250">
    <property type="entry name" value="PCI"/>
    <property type="match status" value="1"/>
</dbReference>
<evidence type="ECO:0000313" key="9">
    <source>
        <dbReference type="RefSeq" id="XP_033532473.1"/>
    </source>
</evidence>
<dbReference type="PANTHER" id="PTHR12387">
    <property type="entry name" value="26S PROTEASOME NON-ATPASE REGULATORY SUBUNIT 8"/>
    <property type="match status" value="1"/>
</dbReference>
<dbReference type="GeneID" id="54421346"/>
<gene>
    <name evidence="7 9" type="ORF">P152DRAFT_467566</name>
</gene>
<reference evidence="9" key="2">
    <citation type="submission" date="2020-04" db="EMBL/GenBank/DDBJ databases">
        <authorList>
            <consortium name="NCBI Genome Project"/>
        </authorList>
    </citation>
    <scope>NUCLEOTIDE SEQUENCE</scope>
    <source>
        <strain evidence="9">CBS 781.70</strain>
    </source>
</reference>
<dbReference type="Proteomes" id="UP000504638">
    <property type="component" value="Unplaced"/>
</dbReference>
<evidence type="ECO:0000256" key="3">
    <source>
        <dbReference type="ARBA" id="ARBA00022942"/>
    </source>
</evidence>
<dbReference type="GO" id="GO:0006260">
    <property type="term" value="P:DNA replication"/>
    <property type="evidence" value="ECO:0007669"/>
    <property type="project" value="InterPro"/>
</dbReference>
<dbReference type="GO" id="GO:0043161">
    <property type="term" value="P:proteasome-mediated ubiquitin-dependent protein catabolic process"/>
    <property type="evidence" value="ECO:0007669"/>
    <property type="project" value="TreeGrafter"/>
</dbReference>
<comment type="similarity">
    <text evidence="2">Belongs to the proteasome subunit S14 family.</text>
</comment>
<protein>
    <recommendedName>
        <fullName evidence="6">PCI domain-containing protein</fullName>
    </recommendedName>
</protein>
<feature type="region of interest" description="Disordered" evidence="5">
    <location>
        <begin position="50"/>
        <end position="175"/>
    </location>
</feature>
<evidence type="ECO:0000313" key="7">
    <source>
        <dbReference type="EMBL" id="KAF1810842.1"/>
    </source>
</evidence>
<evidence type="ECO:0000313" key="8">
    <source>
        <dbReference type="Proteomes" id="UP000504638"/>
    </source>
</evidence>
<keyword evidence="3" id="KW-0647">Proteasome</keyword>
<feature type="compositionally biased region" description="Basic and acidic residues" evidence="5">
    <location>
        <begin position="335"/>
        <end position="361"/>
    </location>
</feature>
<reference evidence="9" key="3">
    <citation type="submission" date="2025-04" db="UniProtKB">
        <authorList>
            <consortium name="RefSeq"/>
        </authorList>
    </citation>
    <scope>IDENTIFICATION</scope>
    <source>
        <strain evidence="9">CBS 781.70</strain>
    </source>
</reference>
<dbReference type="Pfam" id="PF11719">
    <property type="entry name" value="Drc1-Sld2"/>
    <property type="match status" value="1"/>
</dbReference>
<dbReference type="Pfam" id="PF10075">
    <property type="entry name" value="CSN8_PSD8_EIF3K"/>
    <property type="match status" value="1"/>
</dbReference>
<keyword evidence="8" id="KW-1185">Reference proteome</keyword>
<dbReference type="GO" id="GO:0008541">
    <property type="term" value="C:proteasome regulatory particle, lid subcomplex"/>
    <property type="evidence" value="ECO:0007669"/>
    <property type="project" value="TreeGrafter"/>
</dbReference>
<dbReference type="OrthoDB" id="8775810at2759"/>
<feature type="compositionally biased region" description="Pro residues" evidence="5">
    <location>
        <begin position="100"/>
        <end position="112"/>
    </location>
</feature>
<comment type="subcellular location">
    <subcellularLocation>
        <location evidence="1">Nucleus</location>
    </subcellularLocation>
</comment>
<evidence type="ECO:0000259" key="6">
    <source>
        <dbReference type="PROSITE" id="PS50250"/>
    </source>
</evidence>
<feature type="compositionally biased region" description="Acidic residues" evidence="5">
    <location>
        <begin position="449"/>
        <end position="458"/>
    </location>
</feature>
<feature type="region of interest" description="Disordered" evidence="5">
    <location>
        <begin position="275"/>
        <end position="294"/>
    </location>
</feature>
<evidence type="ECO:0000256" key="4">
    <source>
        <dbReference type="ARBA" id="ARBA00023242"/>
    </source>
</evidence>
<dbReference type="RefSeq" id="XP_033532473.1">
    <property type="nucleotide sequence ID" value="XM_033680776.1"/>
</dbReference>
<dbReference type="GO" id="GO:0005634">
    <property type="term" value="C:nucleus"/>
    <property type="evidence" value="ECO:0007669"/>
    <property type="project" value="UniProtKB-SubCell"/>
</dbReference>
<feature type="domain" description="PCI" evidence="6">
    <location>
        <begin position="694"/>
        <end position="874"/>
    </location>
</feature>
<dbReference type="FunFam" id="1.25.40.990:FF:000001">
    <property type="entry name" value="26S proteasome non-ATPase regulatory subunit"/>
    <property type="match status" value="1"/>
</dbReference>
<evidence type="ECO:0000256" key="2">
    <source>
        <dbReference type="ARBA" id="ARBA00009627"/>
    </source>
</evidence>
<feature type="region of interest" description="Disordered" evidence="5">
    <location>
        <begin position="335"/>
        <end position="617"/>
    </location>
</feature>
<feature type="compositionally biased region" description="Basic residues" evidence="5">
    <location>
        <begin position="471"/>
        <end position="485"/>
    </location>
</feature>
<dbReference type="InterPro" id="IPR006746">
    <property type="entry name" value="26S_Psome_Rpn12"/>
</dbReference>
<accession>A0A6G1FYP7</accession>
<feature type="compositionally biased region" description="Basic and acidic residues" evidence="5">
    <location>
        <begin position="34"/>
        <end position="45"/>
    </location>
</feature>
<feature type="compositionally biased region" description="Low complexity" evidence="5">
    <location>
        <begin position="587"/>
        <end position="617"/>
    </location>
</feature>
<feature type="compositionally biased region" description="Basic and acidic residues" evidence="5">
    <location>
        <begin position="529"/>
        <end position="538"/>
    </location>
</feature>
<dbReference type="PANTHER" id="PTHR12387:SF0">
    <property type="entry name" value="26S PROTEASOME NON-ATPASE REGULATORY SUBUNIT 8"/>
    <property type="match status" value="1"/>
</dbReference>
<feature type="region of interest" description="Disordered" evidence="5">
    <location>
        <begin position="26"/>
        <end position="45"/>
    </location>
</feature>
<organism evidence="7">
    <name type="scientific">Eremomyces bilateralis CBS 781.70</name>
    <dbReference type="NCBI Taxonomy" id="1392243"/>
    <lineage>
        <taxon>Eukaryota</taxon>
        <taxon>Fungi</taxon>
        <taxon>Dikarya</taxon>
        <taxon>Ascomycota</taxon>
        <taxon>Pezizomycotina</taxon>
        <taxon>Dothideomycetes</taxon>
        <taxon>Dothideomycetes incertae sedis</taxon>
        <taxon>Eremomycetales</taxon>
        <taxon>Eremomycetaceae</taxon>
        <taxon>Eremomyces</taxon>
    </lineage>
</organism>
<name>A0A6G1FYP7_9PEZI</name>
<dbReference type="Gene3D" id="1.25.40.990">
    <property type="match status" value="1"/>
</dbReference>
<dbReference type="GO" id="GO:0005829">
    <property type="term" value="C:cytosol"/>
    <property type="evidence" value="ECO:0007669"/>
    <property type="project" value="TreeGrafter"/>
</dbReference>
<feature type="compositionally biased region" description="Pro residues" evidence="5">
    <location>
        <begin position="576"/>
        <end position="586"/>
    </location>
</feature>
<feature type="compositionally biased region" description="Basic and acidic residues" evidence="5">
    <location>
        <begin position="275"/>
        <end position="293"/>
    </location>
</feature>
<feature type="region of interest" description="Disordered" evidence="5">
    <location>
        <begin position="200"/>
        <end position="243"/>
    </location>
</feature>
<feature type="compositionally biased region" description="Acidic residues" evidence="5">
    <location>
        <begin position="397"/>
        <end position="431"/>
    </location>
</feature>